<proteinExistence type="predicted"/>
<dbReference type="EMBL" id="CP095343">
    <property type="protein sequence ID" value="XAG63304.1"/>
    <property type="molecule type" value="Genomic_DNA"/>
</dbReference>
<name>A0AAU6TPC5_UNCXX</name>
<protein>
    <recommendedName>
        <fullName evidence="2">Uracil-DNA glycosylase-like domain-containing protein</fullName>
    </recommendedName>
</protein>
<accession>A0AAU6TPC5</accession>
<sequence>MESLFNEYVSVLREINFHSFNHDEDKYSGVFLPVPFNDYWVSSLKIMLVGRETAGWNTDNQKNTIKRIAEFSEKNKLSDLVQEATERYKKHLPVSDCGKVITKTRSRFKQYFFQLAKELEVNPKSIIYANLFAWDYDKKSPTGRPKNELEEITRISKKLLAIQIKHFKPDVIIFCAGLAGVDQIIKDIFNDNFNGYNNGEVISGKYWEFNPVNKDFLNVDCYRVAHPRATYGHGEYRDKVISRIRKRMTTERLV</sequence>
<gene>
    <name evidence="1" type="ORF">MRL64_15290</name>
</gene>
<evidence type="ECO:0000313" key="1">
    <source>
        <dbReference type="EMBL" id="XAG63304.1"/>
    </source>
</evidence>
<organism evidence="1">
    <name type="scientific">bacterium 19MO02SH05</name>
    <dbReference type="NCBI Taxonomy" id="2920696"/>
    <lineage>
        <taxon>Bacteria</taxon>
    </lineage>
</organism>
<evidence type="ECO:0008006" key="2">
    <source>
        <dbReference type="Google" id="ProtNLM"/>
    </source>
</evidence>
<dbReference type="AlphaFoldDB" id="A0AAU6TPC5"/>
<reference evidence="1" key="1">
    <citation type="submission" date="2022-03" db="EMBL/GenBank/DDBJ databases">
        <title>Sea Food Isolates.</title>
        <authorList>
            <person name="Li c."/>
        </authorList>
    </citation>
    <scope>NUCLEOTIDE SEQUENCE</scope>
    <source>
        <strain evidence="1">19MO02SH05</strain>
    </source>
</reference>